<dbReference type="Pfam" id="PF00550">
    <property type="entry name" value="PP-binding"/>
    <property type="match status" value="1"/>
</dbReference>
<dbReference type="InterPro" id="IPR036736">
    <property type="entry name" value="ACP-like_sf"/>
</dbReference>
<proteinExistence type="predicted"/>
<evidence type="ECO:0000313" key="2">
    <source>
        <dbReference type="EMBL" id="GLH98151.1"/>
    </source>
</evidence>
<dbReference type="SUPFAM" id="SSF47336">
    <property type="entry name" value="ACP-like"/>
    <property type="match status" value="1"/>
</dbReference>
<accession>A0ABQ5QWX8</accession>
<dbReference type="Gene3D" id="1.10.1200.10">
    <property type="entry name" value="ACP-like"/>
    <property type="match status" value="1"/>
</dbReference>
<dbReference type="EMBL" id="BSDI01000014">
    <property type="protein sequence ID" value="GLH98151.1"/>
    <property type="molecule type" value="Genomic_DNA"/>
</dbReference>
<dbReference type="PROSITE" id="PS50075">
    <property type="entry name" value="CARRIER"/>
    <property type="match status" value="1"/>
</dbReference>
<name>A0ABQ5QWX8_9ACTN</name>
<evidence type="ECO:0000313" key="3">
    <source>
        <dbReference type="Proteomes" id="UP001144280"/>
    </source>
</evidence>
<feature type="domain" description="Carrier" evidence="1">
    <location>
        <begin position="2"/>
        <end position="83"/>
    </location>
</feature>
<organism evidence="2 3">
    <name type="scientific">Phytohabitans aurantiacus</name>
    <dbReference type="NCBI Taxonomy" id="3016789"/>
    <lineage>
        <taxon>Bacteria</taxon>
        <taxon>Bacillati</taxon>
        <taxon>Actinomycetota</taxon>
        <taxon>Actinomycetes</taxon>
        <taxon>Micromonosporales</taxon>
        <taxon>Micromonosporaceae</taxon>
    </lineage>
</organism>
<reference evidence="2" key="1">
    <citation type="submission" date="2022-12" db="EMBL/GenBank/DDBJ databases">
        <title>New Phytohabitans aurantiacus sp. RD004123 nov., an actinomycete isolated from soil.</title>
        <authorList>
            <person name="Triningsih D.W."/>
            <person name="Harunari E."/>
            <person name="Igarashi Y."/>
        </authorList>
    </citation>
    <scope>NUCLEOTIDE SEQUENCE</scope>
    <source>
        <strain evidence="2">RD004123</strain>
    </source>
</reference>
<evidence type="ECO:0000259" key="1">
    <source>
        <dbReference type="PROSITE" id="PS50075"/>
    </source>
</evidence>
<protein>
    <recommendedName>
        <fullName evidence="1">Carrier domain-containing protein</fullName>
    </recommendedName>
</protein>
<dbReference type="Proteomes" id="UP001144280">
    <property type="component" value="Unassembled WGS sequence"/>
</dbReference>
<keyword evidence="3" id="KW-1185">Reference proteome</keyword>
<dbReference type="InterPro" id="IPR009081">
    <property type="entry name" value="PP-bd_ACP"/>
</dbReference>
<comment type="caution">
    <text evidence="2">The sequence shown here is derived from an EMBL/GenBank/DDBJ whole genome shotgun (WGS) entry which is preliminary data.</text>
</comment>
<gene>
    <name evidence="2" type="ORF">Pa4123_34260</name>
</gene>
<dbReference type="RefSeq" id="WP_281896759.1">
    <property type="nucleotide sequence ID" value="NZ_BSDI01000014.1"/>
</dbReference>
<sequence length="84" mass="8739">MTDRSELRQSVATLISEATAGAVPATEALAGGVALYDLGLDSLGWLRLIDAVESAYGVELDLGTTDLRSLTIDQIIAHLPPTAS</sequence>